<dbReference type="PANTHER" id="PTHR16017">
    <property type="entry name" value="GASTRULATION DEFECTIVE PROTEIN 1-RELATED"/>
    <property type="match status" value="1"/>
</dbReference>
<dbReference type="Pfam" id="PF00498">
    <property type="entry name" value="FHA"/>
    <property type="match status" value="1"/>
</dbReference>
<organism evidence="6 7">
    <name type="scientific">Tetraparma gracilis</name>
    <dbReference type="NCBI Taxonomy" id="2962635"/>
    <lineage>
        <taxon>Eukaryota</taxon>
        <taxon>Sar</taxon>
        <taxon>Stramenopiles</taxon>
        <taxon>Ochrophyta</taxon>
        <taxon>Bolidophyceae</taxon>
        <taxon>Parmales</taxon>
        <taxon>Triparmaceae</taxon>
        <taxon>Tetraparma</taxon>
    </lineage>
</organism>
<feature type="region of interest" description="Disordered" evidence="4">
    <location>
        <begin position="131"/>
        <end position="173"/>
    </location>
</feature>
<evidence type="ECO:0000313" key="6">
    <source>
        <dbReference type="EMBL" id="GMI33350.1"/>
    </source>
</evidence>
<dbReference type="PROSITE" id="PS50294">
    <property type="entry name" value="WD_REPEATS_REGION"/>
    <property type="match status" value="1"/>
</dbReference>
<evidence type="ECO:0000313" key="7">
    <source>
        <dbReference type="Proteomes" id="UP001165060"/>
    </source>
</evidence>
<feature type="repeat" description="WD" evidence="3">
    <location>
        <begin position="341"/>
        <end position="376"/>
    </location>
</feature>
<keyword evidence="1 3" id="KW-0853">WD repeat</keyword>
<dbReference type="Gene3D" id="2.130.10.10">
    <property type="entry name" value="YVTN repeat-like/Quinoprotein amine dehydrogenase"/>
    <property type="match status" value="2"/>
</dbReference>
<feature type="region of interest" description="Disordered" evidence="4">
    <location>
        <begin position="634"/>
        <end position="662"/>
    </location>
</feature>
<keyword evidence="7" id="KW-1185">Reference proteome</keyword>
<comment type="caution">
    <text evidence="6">The sequence shown here is derived from an EMBL/GenBank/DDBJ whole genome shotgun (WGS) entry which is preliminary data.</text>
</comment>
<dbReference type="SUPFAM" id="SSF50978">
    <property type="entry name" value="WD40 repeat-like"/>
    <property type="match status" value="1"/>
</dbReference>
<name>A0ABQ6MV25_9STRA</name>
<dbReference type="Pfam" id="PF00400">
    <property type="entry name" value="WD40"/>
    <property type="match status" value="2"/>
</dbReference>
<dbReference type="Proteomes" id="UP001165060">
    <property type="component" value="Unassembled WGS sequence"/>
</dbReference>
<dbReference type="EMBL" id="BRYB01000584">
    <property type="protein sequence ID" value="GMI33350.1"/>
    <property type="molecule type" value="Genomic_DNA"/>
</dbReference>
<dbReference type="InterPro" id="IPR051858">
    <property type="entry name" value="WD_repeat_GAD-1"/>
</dbReference>
<keyword evidence="2" id="KW-0677">Repeat</keyword>
<reference evidence="6 7" key="1">
    <citation type="journal article" date="2023" name="Commun. Biol.">
        <title>Genome analysis of Parmales, the sister group of diatoms, reveals the evolutionary specialization of diatoms from phago-mixotrophs to photoautotrophs.</title>
        <authorList>
            <person name="Ban H."/>
            <person name="Sato S."/>
            <person name="Yoshikawa S."/>
            <person name="Yamada K."/>
            <person name="Nakamura Y."/>
            <person name="Ichinomiya M."/>
            <person name="Sato N."/>
            <person name="Blanc-Mathieu R."/>
            <person name="Endo H."/>
            <person name="Kuwata A."/>
            <person name="Ogata H."/>
        </authorList>
    </citation>
    <scope>NUCLEOTIDE SEQUENCE [LARGE SCALE GENOMIC DNA]</scope>
</reference>
<evidence type="ECO:0000259" key="5">
    <source>
        <dbReference type="PROSITE" id="PS50006"/>
    </source>
</evidence>
<gene>
    <name evidence="6" type="ORF">TeGR_g12067</name>
</gene>
<dbReference type="SMART" id="SM00240">
    <property type="entry name" value="FHA"/>
    <property type="match status" value="1"/>
</dbReference>
<evidence type="ECO:0000256" key="4">
    <source>
        <dbReference type="SAM" id="MobiDB-lite"/>
    </source>
</evidence>
<feature type="compositionally biased region" description="Pro residues" evidence="4">
    <location>
        <begin position="136"/>
        <end position="145"/>
    </location>
</feature>
<dbReference type="InterPro" id="IPR000253">
    <property type="entry name" value="FHA_dom"/>
</dbReference>
<accession>A0ABQ6MV25</accession>
<evidence type="ECO:0000256" key="1">
    <source>
        <dbReference type="ARBA" id="ARBA00022574"/>
    </source>
</evidence>
<dbReference type="InterPro" id="IPR036322">
    <property type="entry name" value="WD40_repeat_dom_sf"/>
</dbReference>
<feature type="compositionally biased region" description="Low complexity" evidence="4">
    <location>
        <begin position="146"/>
        <end position="162"/>
    </location>
</feature>
<evidence type="ECO:0000256" key="3">
    <source>
        <dbReference type="PROSITE-ProRule" id="PRU00221"/>
    </source>
</evidence>
<evidence type="ECO:0000256" key="2">
    <source>
        <dbReference type="ARBA" id="ARBA00022737"/>
    </source>
</evidence>
<dbReference type="PROSITE" id="PS50006">
    <property type="entry name" value="FHA_DOMAIN"/>
    <property type="match status" value="1"/>
</dbReference>
<dbReference type="SUPFAM" id="SSF49879">
    <property type="entry name" value="SMAD/FHA domain"/>
    <property type="match status" value="1"/>
</dbReference>
<feature type="region of interest" description="Disordered" evidence="4">
    <location>
        <begin position="681"/>
        <end position="725"/>
    </location>
</feature>
<feature type="domain" description="FHA" evidence="5">
    <location>
        <begin position="49"/>
        <end position="103"/>
    </location>
</feature>
<dbReference type="InterPro" id="IPR001680">
    <property type="entry name" value="WD40_rpt"/>
</dbReference>
<dbReference type="CDD" id="cd00060">
    <property type="entry name" value="FHA"/>
    <property type="match status" value="1"/>
</dbReference>
<dbReference type="InterPro" id="IPR015943">
    <property type="entry name" value="WD40/YVTN_repeat-like_dom_sf"/>
</dbReference>
<dbReference type="PROSITE" id="PS50082">
    <property type="entry name" value="WD_REPEATS_2"/>
    <property type="match status" value="1"/>
</dbReference>
<sequence>MAAARSALEATLGPLPSFATGTPPTPTHFTLASHTLAPESFDDEPLRCFLVGRNEACDVVLSDSSISRYHAAFFYDDRSPGSSLLCVTDLETKKGLKVNGAKAAKGSTTVLKPGDVLTFGKFKESFPIGTVQAAPPAAPPAPSSPSPASSPASSPAPEDGVGAPPPPPDYSGMSAREIREAEIKAMMSTLDAPAPAYTKYVPTDADLPAAPSASETQLSKASSLAKSLGLPIAQEASLNAPPPNSVASAIVLDPSCSRVAVGSTAQNVKLFDFAGMDSSHRPFRDFVVDEGHPIVALDYSPSGSHLLCCTAAAQPKIFDRNGGEDKQFVKGDVYITDVTRTTGHTAAVTGGCWHPSDKNELVTCSQDGSVRVWKLDGKTLFGRLKCDKIARVKSRRGQRTACTAVAYDGTGKYLAFGTNTGAISVIHTDKFAMKPECEVWDASGDESTSTTITCVAFSPDNSLLACRADNGALSIYTFSKNSIGVATLTLLRRVSDVDTNYELAGLAFSPDSKLVVAGTSVKPNGTDTSFLRFYKAVASKDDTAAASIAIAEGVSVVRVAWPSKINQVFAALSNGECRVFYDSDMSKKGVTLSAARKPRAVNPLDQLLSERGADAGEIIAPFATDAPKKATFKDKERAMAAAGSGAEATSEPRMDNNMSLSDSLGLSKKDVDLLERDPRAALHKYANYNPTGVKTGLGSAYDSQPTILAESTAEEEQEKKRQKRG</sequence>
<protein>
    <recommendedName>
        <fullName evidence="5">FHA domain-containing protein</fullName>
    </recommendedName>
</protein>
<dbReference type="SMART" id="SM00320">
    <property type="entry name" value="WD40"/>
    <property type="match status" value="5"/>
</dbReference>
<dbReference type="PANTHER" id="PTHR16017:SF0">
    <property type="entry name" value="WD REPEAT-CONTAINING PROTEIN 70"/>
    <property type="match status" value="1"/>
</dbReference>
<dbReference type="InterPro" id="IPR008984">
    <property type="entry name" value="SMAD_FHA_dom_sf"/>
</dbReference>
<proteinExistence type="predicted"/>
<dbReference type="Gene3D" id="2.60.200.20">
    <property type="match status" value="1"/>
</dbReference>
<feature type="compositionally biased region" description="Low complexity" evidence="4">
    <location>
        <begin position="639"/>
        <end position="651"/>
    </location>
</feature>